<evidence type="ECO:0000256" key="4">
    <source>
        <dbReference type="ARBA" id="ARBA00022833"/>
    </source>
</evidence>
<keyword evidence="9" id="KW-1185">Reference proteome</keyword>
<evidence type="ECO:0000256" key="2">
    <source>
        <dbReference type="ARBA" id="ARBA00022723"/>
    </source>
</evidence>
<dbReference type="InterPro" id="IPR003785">
    <property type="entry name" value="Creatininase/forma_Hydrolase"/>
</dbReference>
<accession>A0A5B0H3P8</accession>
<organism evidence="8 9">
    <name type="scientific">Paraburkholderia panacisoli</name>
    <dbReference type="NCBI Taxonomy" id="2603818"/>
    <lineage>
        <taxon>Bacteria</taxon>
        <taxon>Pseudomonadati</taxon>
        <taxon>Pseudomonadota</taxon>
        <taxon>Betaproteobacteria</taxon>
        <taxon>Burkholderiales</taxon>
        <taxon>Burkholderiaceae</taxon>
        <taxon>Paraburkholderia</taxon>
    </lineage>
</organism>
<dbReference type="Pfam" id="PF02633">
    <property type="entry name" value="Creatininase"/>
    <property type="match status" value="1"/>
</dbReference>
<dbReference type="GO" id="GO:0016811">
    <property type="term" value="F:hydrolase activity, acting on carbon-nitrogen (but not peptide) bonds, in linear amides"/>
    <property type="evidence" value="ECO:0007669"/>
    <property type="project" value="TreeGrafter"/>
</dbReference>
<feature type="signal peptide" evidence="7">
    <location>
        <begin position="1"/>
        <end position="23"/>
    </location>
</feature>
<gene>
    <name evidence="8" type="ORF">FVF58_20930</name>
</gene>
<dbReference type="SUPFAM" id="SSF102215">
    <property type="entry name" value="Creatininase"/>
    <property type="match status" value="1"/>
</dbReference>
<dbReference type="RefSeq" id="WP_149671763.1">
    <property type="nucleotide sequence ID" value="NZ_VTUZ01000013.1"/>
</dbReference>
<evidence type="ECO:0000313" key="9">
    <source>
        <dbReference type="Proteomes" id="UP000325273"/>
    </source>
</evidence>
<dbReference type="GO" id="GO:0046872">
    <property type="term" value="F:metal ion binding"/>
    <property type="evidence" value="ECO:0007669"/>
    <property type="project" value="UniProtKB-KW"/>
</dbReference>
<dbReference type="EMBL" id="VTUZ01000013">
    <property type="protein sequence ID" value="KAA1009759.1"/>
    <property type="molecule type" value="Genomic_DNA"/>
</dbReference>
<dbReference type="InterPro" id="IPR024087">
    <property type="entry name" value="Creatininase-like_sf"/>
</dbReference>
<dbReference type="Gene3D" id="3.40.50.10310">
    <property type="entry name" value="Creatininase"/>
    <property type="match status" value="1"/>
</dbReference>
<evidence type="ECO:0000313" key="8">
    <source>
        <dbReference type="EMBL" id="KAA1009759.1"/>
    </source>
</evidence>
<evidence type="ECO:0000256" key="6">
    <source>
        <dbReference type="SAM" id="MobiDB-lite"/>
    </source>
</evidence>
<name>A0A5B0H3P8_9BURK</name>
<dbReference type="PANTHER" id="PTHR35005">
    <property type="entry name" value="3-DEHYDRO-SCYLLO-INOSOSE HYDROLASE"/>
    <property type="match status" value="1"/>
</dbReference>
<comment type="cofactor">
    <cofactor evidence="1">
        <name>Zn(2+)</name>
        <dbReference type="ChEBI" id="CHEBI:29105"/>
    </cofactor>
</comment>
<reference evidence="8 9" key="1">
    <citation type="submission" date="2019-08" db="EMBL/GenBank/DDBJ databases">
        <title>Paraburkholderia sp. DCY113.</title>
        <authorList>
            <person name="Kang J."/>
        </authorList>
    </citation>
    <scope>NUCLEOTIDE SEQUENCE [LARGE SCALE GENOMIC DNA]</scope>
    <source>
        <strain evidence="8 9">DCY113</strain>
    </source>
</reference>
<keyword evidence="3" id="KW-0378">Hydrolase</keyword>
<comment type="similarity">
    <text evidence="5">Belongs to the creatininase superfamily.</text>
</comment>
<evidence type="ECO:0000256" key="5">
    <source>
        <dbReference type="ARBA" id="ARBA00024029"/>
    </source>
</evidence>
<dbReference type="PANTHER" id="PTHR35005:SF1">
    <property type="entry name" value="2-AMINO-5-FORMYLAMINO-6-RIBOSYLAMINOPYRIMIDIN-4(3H)-ONE 5'-MONOPHOSPHATE DEFORMYLASE"/>
    <property type="match status" value="1"/>
</dbReference>
<keyword evidence="4" id="KW-0862">Zinc</keyword>
<feature type="chain" id="PRO_5022873685" evidence="7">
    <location>
        <begin position="24"/>
        <end position="271"/>
    </location>
</feature>
<evidence type="ECO:0000256" key="7">
    <source>
        <dbReference type="SAM" id="SignalP"/>
    </source>
</evidence>
<dbReference type="Proteomes" id="UP000325273">
    <property type="component" value="Unassembled WGS sequence"/>
</dbReference>
<comment type="caution">
    <text evidence="8">The sequence shown here is derived from an EMBL/GenBank/DDBJ whole genome shotgun (WGS) entry which is preliminary data.</text>
</comment>
<evidence type="ECO:0000256" key="3">
    <source>
        <dbReference type="ARBA" id="ARBA00022801"/>
    </source>
</evidence>
<keyword evidence="2" id="KW-0479">Metal-binding</keyword>
<dbReference type="AlphaFoldDB" id="A0A5B0H3P8"/>
<dbReference type="GO" id="GO:0009231">
    <property type="term" value="P:riboflavin biosynthetic process"/>
    <property type="evidence" value="ECO:0007669"/>
    <property type="project" value="TreeGrafter"/>
</dbReference>
<proteinExistence type="inferred from homology"/>
<feature type="region of interest" description="Disordered" evidence="6">
    <location>
        <begin position="225"/>
        <end position="251"/>
    </location>
</feature>
<sequence>MKFTLPRAVATAVVCALTQAAMAQAPRTVQLEDMTWTELRDAIHAGKTTIIIPIGGTEQSGPYVALGKHNARVKVLSERIAEGLGNAIVAPVIAYVPEGSYAPPTSHMRFPGTITVPDNVFEKTLESAANSFRIHGFRNIVFLADHGGYQNDVRLVVGQLNTAWAASGARAFVPPEYYGTSSDGYAQILRQHGVPDSQIGTHAGLADTSLLLAVAPQMVRLDSLRSAPQPGPADGVYGGDPRHSTGELGKLGADAIVSRTIDAIRKETSGR</sequence>
<protein>
    <submittedName>
        <fullName evidence="8">Creatininase family protein</fullName>
    </submittedName>
</protein>
<evidence type="ECO:0000256" key="1">
    <source>
        <dbReference type="ARBA" id="ARBA00001947"/>
    </source>
</evidence>
<keyword evidence="7" id="KW-0732">Signal</keyword>